<keyword evidence="2" id="KW-0479">Metal-binding</keyword>
<evidence type="ECO:0000313" key="3">
    <source>
        <dbReference type="EMBL" id="BBJ37573.1"/>
    </source>
</evidence>
<evidence type="ECO:0000313" key="4">
    <source>
        <dbReference type="Proteomes" id="UP000463951"/>
    </source>
</evidence>
<dbReference type="Pfam" id="PF00067">
    <property type="entry name" value="p450"/>
    <property type="match status" value="1"/>
</dbReference>
<dbReference type="InterPro" id="IPR001128">
    <property type="entry name" value="Cyt_P450"/>
</dbReference>
<dbReference type="Proteomes" id="UP000463951">
    <property type="component" value="Chromosome"/>
</dbReference>
<keyword evidence="2" id="KW-0503">Monooxygenase</keyword>
<dbReference type="GO" id="GO:0016705">
    <property type="term" value="F:oxidoreductase activity, acting on paired donors, with incorporation or reduction of molecular oxygen"/>
    <property type="evidence" value="ECO:0007669"/>
    <property type="project" value="InterPro"/>
</dbReference>
<protein>
    <recommendedName>
        <fullName evidence="5">Cytochrome P450</fullName>
    </recommendedName>
</protein>
<dbReference type="PANTHER" id="PTHR46696:SF6">
    <property type="entry name" value="P450, PUTATIVE (EUROFUNG)-RELATED"/>
    <property type="match status" value="1"/>
</dbReference>
<accession>A0A499UAG8</accession>
<evidence type="ECO:0000256" key="2">
    <source>
        <dbReference type="RuleBase" id="RU000461"/>
    </source>
</evidence>
<dbReference type="InterPro" id="IPR017972">
    <property type="entry name" value="Cyt_P450_CS"/>
</dbReference>
<dbReference type="GO" id="GO:0004497">
    <property type="term" value="F:monooxygenase activity"/>
    <property type="evidence" value="ECO:0007669"/>
    <property type="project" value="UniProtKB-KW"/>
</dbReference>
<dbReference type="SUPFAM" id="SSF48264">
    <property type="entry name" value="Cytochrome P450"/>
    <property type="match status" value="1"/>
</dbReference>
<dbReference type="InterPro" id="IPR036396">
    <property type="entry name" value="Cyt_P450_sf"/>
</dbReference>
<dbReference type="PANTHER" id="PTHR46696">
    <property type="entry name" value="P450, PUTATIVE (EUROFUNG)-RELATED"/>
    <property type="match status" value="1"/>
</dbReference>
<reference evidence="3 4" key="1">
    <citation type="journal article" date="2020" name="Int. J. Syst. Evol. Microbiol.">
        <title>Reclassification of Streptomyces castelarensis and Streptomyces sporoclivatus as later heterotypic synonyms of Streptomyces antimycoticus.</title>
        <authorList>
            <person name="Komaki H."/>
            <person name="Tamura T."/>
        </authorList>
    </citation>
    <scope>NUCLEOTIDE SEQUENCE [LARGE SCALE GENOMIC DNA]</scope>
    <source>
        <strain evidence="3 4">NBRC 100767</strain>
    </source>
</reference>
<keyword evidence="2" id="KW-0408">Iron</keyword>
<dbReference type="GO" id="GO:0005506">
    <property type="term" value="F:iron ion binding"/>
    <property type="evidence" value="ECO:0007669"/>
    <property type="project" value="InterPro"/>
</dbReference>
<dbReference type="PRINTS" id="PR00359">
    <property type="entry name" value="BP450"/>
</dbReference>
<dbReference type="GO" id="GO:0020037">
    <property type="term" value="F:heme binding"/>
    <property type="evidence" value="ECO:0007669"/>
    <property type="project" value="InterPro"/>
</dbReference>
<name>A0A499UAG8_9ACTN</name>
<gene>
    <name evidence="3" type="ORF">SSPO_002910</name>
</gene>
<dbReference type="Gene3D" id="1.10.630.10">
    <property type="entry name" value="Cytochrome P450"/>
    <property type="match status" value="1"/>
</dbReference>
<organism evidence="3 4">
    <name type="scientific">Streptomyces antimycoticus</name>
    <dbReference type="NCBI Taxonomy" id="68175"/>
    <lineage>
        <taxon>Bacteria</taxon>
        <taxon>Bacillati</taxon>
        <taxon>Actinomycetota</taxon>
        <taxon>Actinomycetes</taxon>
        <taxon>Kitasatosporales</taxon>
        <taxon>Streptomycetaceae</taxon>
        <taxon>Streptomyces</taxon>
        <taxon>Streptomyces violaceusniger group</taxon>
    </lineage>
</organism>
<keyword evidence="2" id="KW-0349">Heme</keyword>
<keyword evidence="2" id="KW-0560">Oxidoreductase</keyword>
<dbReference type="EMBL" id="AP019620">
    <property type="protein sequence ID" value="BBJ37573.1"/>
    <property type="molecule type" value="Genomic_DNA"/>
</dbReference>
<sequence length="112" mass="12377">MPRYLTDDIELDGEVLPKDSITVSVVASANRDERMFPHPDHLDLTRTPNRHLDFGAGAHSCIGQTLARTELHVALDILLVRLPDLALAVPSSELARRAGVLTDTFEQVPVVW</sequence>
<dbReference type="PROSITE" id="PS00086">
    <property type="entry name" value="CYTOCHROME_P450"/>
    <property type="match status" value="1"/>
</dbReference>
<evidence type="ECO:0000256" key="1">
    <source>
        <dbReference type="ARBA" id="ARBA00010617"/>
    </source>
</evidence>
<dbReference type="AlphaFoldDB" id="A0A499UAG8"/>
<proteinExistence type="inferred from homology"/>
<evidence type="ECO:0008006" key="5">
    <source>
        <dbReference type="Google" id="ProtNLM"/>
    </source>
</evidence>
<comment type="similarity">
    <text evidence="1 2">Belongs to the cytochrome P450 family.</text>
</comment>
<dbReference type="InterPro" id="IPR002397">
    <property type="entry name" value="Cyt_P450_B"/>
</dbReference>